<dbReference type="GO" id="GO:0005524">
    <property type="term" value="F:ATP binding"/>
    <property type="evidence" value="ECO:0007669"/>
    <property type="project" value="UniProtKB-UniRule"/>
</dbReference>
<dbReference type="Proteomes" id="UP000430564">
    <property type="component" value="Unassembled WGS sequence"/>
</dbReference>
<dbReference type="SUPFAM" id="SSF47323">
    <property type="entry name" value="Anticodon-binding domain of a subclass of class I aminoacyl-tRNA synthetases"/>
    <property type="match status" value="1"/>
</dbReference>
<dbReference type="FunFam" id="1.10.730.10:FF:000008">
    <property type="entry name" value="Arginine--tRNA ligase"/>
    <property type="match status" value="1"/>
</dbReference>
<gene>
    <name evidence="11" type="primary">argS</name>
    <name evidence="15" type="ORF">GBM95_01665</name>
</gene>
<dbReference type="InterPro" id="IPR001278">
    <property type="entry name" value="Arg-tRNA-ligase"/>
</dbReference>
<dbReference type="RefSeq" id="WP_152157507.1">
    <property type="nucleotide sequence ID" value="NZ_WEHX01000004.1"/>
</dbReference>
<dbReference type="InterPro" id="IPR035684">
    <property type="entry name" value="ArgRS_core"/>
</dbReference>
<keyword evidence="6 11" id="KW-0547">Nucleotide-binding</keyword>
<comment type="caution">
    <text evidence="15">The sequence shown here is derived from an EMBL/GenBank/DDBJ whole genome shotgun (WGS) entry which is preliminary data.</text>
</comment>
<dbReference type="Pfam" id="PF03485">
    <property type="entry name" value="Arg_tRNA_synt_N"/>
    <property type="match status" value="1"/>
</dbReference>
<dbReference type="GO" id="GO:0006420">
    <property type="term" value="P:arginyl-tRNA aminoacylation"/>
    <property type="evidence" value="ECO:0007669"/>
    <property type="project" value="UniProtKB-UniRule"/>
</dbReference>
<evidence type="ECO:0000256" key="9">
    <source>
        <dbReference type="ARBA" id="ARBA00023146"/>
    </source>
</evidence>
<dbReference type="InterPro" id="IPR005148">
    <property type="entry name" value="Arg-tRNA-synth_N"/>
</dbReference>
<dbReference type="FunFam" id="3.40.50.620:FF:000062">
    <property type="entry name" value="Arginine--tRNA ligase"/>
    <property type="match status" value="1"/>
</dbReference>
<dbReference type="Pfam" id="PF05746">
    <property type="entry name" value="DALR_1"/>
    <property type="match status" value="1"/>
</dbReference>
<comment type="subunit">
    <text evidence="3 11">Monomer.</text>
</comment>
<evidence type="ECO:0000256" key="3">
    <source>
        <dbReference type="ARBA" id="ARBA00011245"/>
    </source>
</evidence>
<evidence type="ECO:0000256" key="4">
    <source>
        <dbReference type="ARBA" id="ARBA00022490"/>
    </source>
</evidence>
<keyword evidence="9 11" id="KW-0030">Aminoacyl-tRNA synthetase</keyword>
<evidence type="ECO:0000256" key="10">
    <source>
        <dbReference type="ARBA" id="ARBA00049339"/>
    </source>
</evidence>
<dbReference type="Pfam" id="PF00750">
    <property type="entry name" value="tRNA-synt_1d"/>
    <property type="match status" value="1"/>
</dbReference>
<dbReference type="Gene3D" id="1.10.730.10">
    <property type="entry name" value="Isoleucyl-tRNA Synthetase, Domain 1"/>
    <property type="match status" value="1"/>
</dbReference>
<comment type="subcellular location">
    <subcellularLocation>
        <location evidence="1 11">Cytoplasm</location>
    </subcellularLocation>
</comment>
<dbReference type="NCBIfam" id="TIGR00456">
    <property type="entry name" value="argS"/>
    <property type="match status" value="1"/>
</dbReference>
<name>A0A6I1EV93_9BURK</name>
<proteinExistence type="inferred from homology"/>
<dbReference type="InterPro" id="IPR008909">
    <property type="entry name" value="DALR_anticod-bd"/>
</dbReference>
<evidence type="ECO:0000256" key="8">
    <source>
        <dbReference type="ARBA" id="ARBA00022917"/>
    </source>
</evidence>
<dbReference type="SMART" id="SM00836">
    <property type="entry name" value="DALR_1"/>
    <property type="match status" value="1"/>
</dbReference>
<dbReference type="EC" id="6.1.1.19" evidence="11"/>
<dbReference type="InterPro" id="IPR014729">
    <property type="entry name" value="Rossmann-like_a/b/a_fold"/>
</dbReference>
<dbReference type="EMBL" id="WEHX01000004">
    <property type="protein sequence ID" value="KAB7662809.1"/>
    <property type="molecule type" value="Genomic_DNA"/>
</dbReference>
<keyword evidence="8 11" id="KW-0648">Protein biosynthesis</keyword>
<evidence type="ECO:0000256" key="11">
    <source>
        <dbReference type="HAMAP-Rule" id="MF_00123"/>
    </source>
</evidence>
<dbReference type="GO" id="GO:0004814">
    <property type="term" value="F:arginine-tRNA ligase activity"/>
    <property type="evidence" value="ECO:0007669"/>
    <property type="project" value="UniProtKB-UniRule"/>
</dbReference>
<dbReference type="PROSITE" id="PS00178">
    <property type="entry name" value="AA_TRNA_LIGASE_I"/>
    <property type="match status" value="1"/>
</dbReference>
<evidence type="ECO:0000256" key="1">
    <source>
        <dbReference type="ARBA" id="ARBA00004496"/>
    </source>
</evidence>
<dbReference type="HAMAP" id="MF_00123">
    <property type="entry name" value="Arg_tRNA_synth"/>
    <property type="match status" value="1"/>
</dbReference>
<evidence type="ECO:0000256" key="2">
    <source>
        <dbReference type="ARBA" id="ARBA00005594"/>
    </source>
</evidence>
<dbReference type="InterPro" id="IPR001412">
    <property type="entry name" value="aa-tRNA-synth_I_CS"/>
</dbReference>
<dbReference type="InterPro" id="IPR009080">
    <property type="entry name" value="tRNAsynth_Ia_anticodon-bd"/>
</dbReference>
<keyword evidence="5 11" id="KW-0436">Ligase</keyword>
<comment type="similarity">
    <text evidence="2 11 12">Belongs to the class-I aminoacyl-tRNA synthetase family.</text>
</comment>
<evidence type="ECO:0000256" key="6">
    <source>
        <dbReference type="ARBA" id="ARBA00022741"/>
    </source>
</evidence>
<dbReference type="InterPro" id="IPR036695">
    <property type="entry name" value="Arg-tRNA-synth_N_sf"/>
</dbReference>
<accession>A0A6I1EV93</accession>
<organism evidence="15 16">
    <name type="scientific">Sutterella seckii</name>
    <dbReference type="NCBI Taxonomy" id="1944635"/>
    <lineage>
        <taxon>Bacteria</taxon>
        <taxon>Pseudomonadati</taxon>
        <taxon>Pseudomonadota</taxon>
        <taxon>Betaproteobacteria</taxon>
        <taxon>Burkholderiales</taxon>
        <taxon>Sutterellaceae</taxon>
        <taxon>Sutterella</taxon>
    </lineage>
</organism>
<dbReference type="OrthoDB" id="9803211at2"/>
<dbReference type="SUPFAM" id="SSF52374">
    <property type="entry name" value="Nucleotidylyl transferase"/>
    <property type="match status" value="1"/>
</dbReference>
<dbReference type="CDD" id="cd00671">
    <property type="entry name" value="ArgRS_core"/>
    <property type="match status" value="1"/>
</dbReference>
<dbReference type="Gene3D" id="3.40.50.620">
    <property type="entry name" value="HUPs"/>
    <property type="match status" value="1"/>
</dbReference>
<dbReference type="SUPFAM" id="SSF55190">
    <property type="entry name" value="Arginyl-tRNA synthetase (ArgRS), N-terminal 'additional' domain"/>
    <property type="match status" value="1"/>
</dbReference>
<reference evidence="15 16" key="1">
    <citation type="submission" date="2019-10" db="EMBL/GenBank/DDBJ databases">
        <title>Genome diversity of Sutterella seckii.</title>
        <authorList>
            <person name="Chaplin A.V."/>
            <person name="Sokolova S.R."/>
            <person name="Mosin K.A."/>
            <person name="Ivanova E.L."/>
            <person name="Kochetkova T.O."/>
            <person name="Goltsov A.Y."/>
            <person name="Trofimov D.Y."/>
            <person name="Efimov B.A."/>
        </authorList>
    </citation>
    <scope>NUCLEOTIDE SEQUENCE [LARGE SCALE GENOMIC DNA]</scope>
    <source>
        <strain evidence="15 16">ASD393</strain>
    </source>
</reference>
<evidence type="ECO:0000313" key="16">
    <source>
        <dbReference type="Proteomes" id="UP000430564"/>
    </source>
</evidence>
<dbReference type="Gene3D" id="3.30.1360.70">
    <property type="entry name" value="Arginyl tRNA synthetase N-terminal domain"/>
    <property type="match status" value="1"/>
</dbReference>
<dbReference type="GO" id="GO:0005737">
    <property type="term" value="C:cytoplasm"/>
    <property type="evidence" value="ECO:0007669"/>
    <property type="project" value="UniProtKB-SubCell"/>
</dbReference>
<evidence type="ECO:0000256" key="12">
    <source>
        <dbReference type="RuleBase" id="RU363038"/>
    </source>
</evidence>
<feature type="domain" description="Arginyl tRNA synthetase N-terminal" evidence="14">
    <location>
        <begin position="7"/>
        <end position="92"/>
    </location>
</feature>
<evidence type="ECO:0000313" key="15">
    <source>
        <dbReference type="EMBL" id="KAB7662809.1"/>
    </source>
</evidence>
<evidence type="ECO:0000259" key="14">
    <source>
        <dbReference type="SMART" id="SM01016"/>
    </source>
</evidence>
<dbReference type="PANTHER" id="PTHR11956">
    <property type="entry name" value="ARGINYL-TRNA SYNTHETASE"/>
    <property type="match status" value="1"/>
</dbReference>
<sequence length="589" mass="64608">MLDNQKEAIQKLIAGALAKLGAEDAPVTLERPKDPTHGDIACTCALQLARRLKKNPRAIAEELVAAMKADPAFSQTVDTVEIAGPGFINIRVAQNARVAIIGEVLRQGEAYGTNREHEGESVLLEYVSANPTGPLHLGHARQGALGDVLANLLGSQGWKVSREFYYNDAGVQIGNLAHSVQLRCRELQGEAIELPENAYHGEYIISIARDFLDKKPVHPHAGGVIESSGDYTDTDLVRRYAVAYLRNEQDDDLSALGVKFDNFFLESSLYSTGAVQKTVQAIIDSGNTYEKDGALWLRTTSFEDLGNGLTDDKDRVMKKADGTYTYFVPDVAYHLNKFSRGYTKAVNIQGTDHHGTIARVRAGLQAASGVLGISIPKTFPEYILHKMLSVIKDGEPVKMSKRSGNYVTLRDLVDWAGRDAARYFLVSRKADAEFVFDVTLAQQKSDENPVYYLQYAHARICSVFANAAEQGYAVPANDKLAEVDLSPLNSKASEALIGAIAEYPATLRVAARDHAPHVLCYYLKNLAATFHAFYNAERVVVENDAERNARLALLAAARQVLGNGLRLLGISAPERMSRREEEPAEEKSE</sequence>
<dbReference type="PANTHER" id="PTHR11956:SF5">
    <property type="entry name" value="ARGININE--TRNA LIGASE, CYTOPLASMIC"/>
    <property type="match status" value="1"/>
</dbReference>
<dbReference type="AlphaFoldDB" id="A0A6I1EV93"/>
<evidence type="ECO:0000256" key="5">
    <source>
        <dbReference type="ARBA" id="ARBA00022598"/>
    </source>
</evidence>
<comment type="catalytic activity">
    <reaction evidence="10 11">
        <text>tRNA(Arg) + L-arginine + ATP = L-arginyl-tRNA(Arg) + AMP + diphosphate</text>
        <dbReference type="Rhea" id="RHEA:20301"/>
        <dbReference type="Rhea" id="RHEA-COMP:9658"/>
        <dbReference type="Rhea" id="RHEA-COMP:9673"/>
        <dbReference type="ChEBI" id="CHEBI:30616"/>
        <dbReference type="ChEBI" id="CHEBI:32682"/>
        <dbReference type="ChEBI" id="CHEBI:33019"/>
        <dbReference type="ChEBI" id="CHEBI:78442"/>
        <dbReference type="ChEBI" id="CHEBI:78513"/>
        <dbReference type="ChEBI" id="CHEBI:456215"/>
        <dbReference type="EC" id="6.1.1.19"/>
    </reaction>
</comment>
<evidence type="ECO:0000259" key="13">
    <source>
        <dbReference type="SMART" id="SM00836"/>
    </source>
</evidence>
<dbReference type="SMART" id="SM01016">
    <property type="entry name" value="Arg_tRNA_synt_N"/>
    <property type="match status" value="1"/>
</dbReference>
<dbReference type="PRINTS" id="PR01038">
    <property type="entry name" value="TRNASYNTHARG"/>
</dbReference>
<feature type="short sequence motif" description="'HIGH' region" evidence="11">
    <location>
        <begin position="129"/>
        <end position="139"/>
    </location>
</feature>
<keyword evidence="4 11" id="KW-0963">Cytoplasm</keyword>
<keyword evidence="7 11" id="KW-0067">ATP-binding</keyword>
<protein>
    <recommendedName>
        <fullName evidence="11">Arginine--tRNA ligase</fullName>
        <ecNumber evidence="11">6.1.1.19</ecNumber>
    </recommendedName>
    <alternativeName>
        <fullName evidence="11">Arginyl-tRNA synthetase</fullName>
        <shortName evidence="11">ArgRS</shortName>
    </alternativeName>
</protein>
<evidence type="ECO:0000256" key="7">
    <source>
        <dbReference type="ARBA" id="ARBA00022840"/>
    </source>
</evidence>
<feature type="domain" description="DALR anticodon binding" evidence="13">
    <location>
        <begin position="453"/>
        <end position="576"/>
    </location>
</feature>